<name>A0A0U2XP62_9BACT</name>
<dbReference type="CDD" id="cd02440">
    <property type="entry name" value="AdoMet_MTases"/>
    <property type="match status" value="1"/>
</dbReference>
<accession>A0A0U2XP62</accession>
<dbReference type="InterPro" id="IPR013216">
    <property type="entry name" value="Methyltransf_11"/>
</dbReference>
<sequence>MNTDHFFAKEDSSDDSLFYEIPRLMTHIDDNACMVLKGYYRSLLKDGDAVLDLMSSWVSHLPEDINYSRVSAQGMNKVELETNPQLTDFIVQNLNTNQILPYEDEEFDLCTIAVSVQYLTSPVRVFGEIARVLKPNGKCCVSFSNRMFPTKAILAWRMSSNEDHCNLVKQYFKMTNMYEDVKIERLVEENIHYDPLFAVVGITKLTFEDKKF</sequence>
<proteinExistence type="predicted"/>
<dbReference type="Pfam" id="PF08241">
    <property type="entry name" value="Methyltransf_11"/>
    <property type="match status" value="1"/>
</dbReference>
<dbReference type="GO" id="GO:0008757">
    <property type="term" value="F:S-adenosylmethionine-dependent methyltransferase activity"/>
    <property type="evidence" value="ECO:0007669"/>
    <property type="project" value="InterPro"/>
</dbReference>
<dbReference type="PANTHER" id="PTHR43036">
    <property type="entry name" value="OSJNBB0011N17.9 PROTEIN"/>
    <property type="match status" value="1"/>
</dbReference>
<dbReference type="EMBL" id="KT201086">
    <property type="protein sequence ID" value="ALS56068.1"/>
    <property type="molecule type" value="Genomic_DNA"/>
</dbReference>
<evidence type="ECO:0000259" key="1">
    <source>
        <dbReference type="Pfam" id="PF08241"/>
    </source>
</evidence>
<dbReference type="Gene3D" id="3.40.50.150">
    <property type="entry name" value="Vaccinia Virus protein VP39"/>
    <property type="match status" value="1"/>
</dbReference>
<dbReference type="PANTHER" id="PTHR43036:SF2">
    <property type="entry name" value="OS04G0481300 PROTEIN"/>
    <property type="match status" value="1"/>
</dbReference>
<dbReference type="AlphaFoldDB" id="A0A0U2XP62"/>
<protein>
    <recommendedName>
        <fullName evidence="1">Methyltransferase type 11 domain-containing protein</fullName>
    </recommendedName>
</protein>
<dbReference type="SUPFAM" id="SSF53335">
    <property type="entry name" value="S-adenosyl-L-methionine-dependent methyltransferases"/>
    <property type="match status" value="1"/>
</dbReference>
<organism evidence="2">
    <name type="scientific">uncultured bacterium EIL80B09</name>
    <dbReference type="NCBI Taxonomy" id="1768206"/>
    <lineage>
        <taxon>Bacteria</taxon>
        <taxon>environmental samples</taxon>
    </lineage>
</organism>
<evidence type="ECO:0000313" key="2">
    <source>
        <dbReference type="EMBL" id="ALS56068.1"/>
    </source>
</evidence>
<feature type="domain" description="Methyltransferase type 11" evidence="1">
    <location>
        <begin position="84"/>
        <end position="140"/>
    </location>
</feature>
<reference evidence="2" key="1">
    <citation type="journal article" date="2016" name="ISME J.">
        <title>Functional metagenomic screen reveals new and diverse microbial rhodopsins.</title>
        <authorList>
            <person name="Pushkarev A."/>
            <person name="Beja O."/>
        </authorList>
    </citation>
    <scope>NUCLEOTIDE SEQUENCE</scope>
</reference>
<dbReference type="InterPro" id="IPR029063">
    <property type="entry name" value="SAM-dependent_MTases_sf"/>
</dbReference>